<dbReference type="RefSeq" id="WP_345729038.1">
    <property type="nucleotide sequence ID" value="NZ_BAAAYN010000023.1"/>
</dbReference>
<name>A0ABP6SYZ3_9ACTN</name>
<keyword evidence="2" id="KW-1185">Reference proteome</keyword>
<dbReference type="Proteomes" id="UP001501676">
    <property type="component" value="Unassembled WGS sequence"/>
</dbReference>
<protein>
    <submittedName>
        <fullName evidence="1">Uncharacterized protein</fullName>
    </submittedName>
</protein>
<reference evidence="2" key="1">
    <citation type="journal article" date="2019" name="Int. J. Syst. Evol. Microbiol.">
        <title>The Global Catalogue of Microorganisms (GCM) 10K type strain sequencing project: providing services to taxonomists for standard genome sequencing and annotation.</title>
        <authorList>
            <consortium name="The Broad Institute Genomics Platform"/>
            <consortium name="The Broad Institute Genome Sequencing Center for Infectious Disease"/>
            <person name="Wu L."/>
            <person name="Ma J."/>
        </authorList>
    </citation>
    <scope>NUCLEOTIDE SEQUENCE [LARGE SCALE GENOMIC DNA]</scope>
    <source>
        <strain evidence="2">JCM 9458</strain>
    </source>
</reference>
<organism evidence="1 2">
    <name type="scientific">Cryptosporangium minutisporangium</name>
    <dbReference type="NCBI Taxonomy" id="113569"/>
    <lineage>
        <taxon>Bacteria</taxon>
        <taxon>Bacillati</taxon>
        <taxon>Actinomycetota</taxon>
        <taxon>Actinomycetes</taxon>
        <taxon>Cryptosporangiales</taxon>
        <taxon>Cryptosporangiaceae</taxon>
        <taxon>Cryptosporangium</taxon>
    </lineage>
</organism>
<proteinExistence type="predicted"/>
<accession>A0ABP6SYZ3</accession>
<dbReference type="EMBL" id="BAAAYN010000023">
    <property type="protein sequence ID" value="GAA3388206.1"/>
    <property type="molecule type" value="Genomic_DNA"/>
</dbReference>
<sequence length="465" mass="49503">MTQGTEPVIAPAGHLHGVVRGARTTINLRLGTRTVELDEVEYAAWLLAHGLADVGPHLLSAAALGTLVGDPSPLERLYDRGLLVEVPSDPARYRAFAEAYRLVPLVHGLGNSPDGSAWQFRIGLPGESGATAGLAGAWAELHTLGYEIWRWSAATRSLAEAGDLLVAAADSARSSNPAHEGLGGLDDRIARDHGIAIVAPLLTGWAAALQPASPTPLVPGPRGAGSPLPPPEPVDPFTALDPEEMLSVPWEPGRPDSPVARIPRWEAEPGHPGAAGWLFAVGHDGGSFYHPADSSFVSRTVRVGADDHQLDDGEGRIWELTRRAATDRLWTRTSIAATAVGEGVPDAGRRLDGLIERGLIVEVHPGTDRAVAFARAYRLHPLLHGLGNPEDDPAMFEYGVPGRFRVGATTGRTALLWRTAGQWPTLWDAITAVSGNDTEHYLTYWGLHGVRDLLCDGLAYLDLAP</sequence>
<gene>
    <name evidence="1" type="ORF">GCM10020369_33470</name>
</gene>
<comment type="caution">
    <text evidence="1">The sequence shown here is derived from an EMBL/GenBank/DDBJ whole genome shotgun (WGS) entry which is preliminary data.</text>
</comment>
<evidence type="ECO:0000313" key="2">
    <source>
        <dbReference type="Proteomes" id="UP001501676"/>
    </source>
</evidence>
<evidence type="ECO:0000313" key="1">
    <source>
        <dbReference type="EMBL" id="GAA3388206.1"/>
    </source>
</evidence>